<dbReference type="InterPro" id="IPR045863">
    <property type="entry name" value="CorA_TM1_TM2"/>
</dbReference>
<comment type="subcellular location">
    <subcellularLocation>
        <location evidence="1">Cell membrane</location>
        <topology evidence="1">Multi-pass membrane protein</topology>
    </subcellularLocation>
</comment>
<dbReference type="InterPro" id="IPR002523">
    <property type="entry name" value="MgTranspt_CorA/ZnTranspt_ZntB"/>
</dbReference>
<keyword evidence="3" id="KW-0813">Transport</keyword>
<feature type="transmembrane region" description="Helical" evidence="9">
    <location>
        <begin position="583"/>
        <end position="606"/>
    </location>
</feature>
<dbReference type="Gene3D" id="3.30.460.20">
    <property type="entry name" value="CorA soluble domain-like"/>
    <property type="match status" value="1"/>
</dbReference>
<dbReference type="GO" id="GO:0000287">
    <property type="term" value="F:magnesium ion binding"/>
    <property type="evidence" value="ECO:0007669"/>
    <property type="project" value="TreeGrafter"/>
</dbReference>
<keyword evidence="6 9" id="KW-1133">Transmembrane helix</keyword>
<evidence type="ECO:0000256" key="2">
    <source>
        <dbReference type="ARBA" id="ARBA00009765"/>
    </source>
</evidence>
<dbReference type="AlphaFoldDB" id="A0A7S2NAC1"/>
<dbReference type="EMBL" id="HBGW01019220">
    <property type="protein sequence ID" value="CAD9529464.1"/>
    <property type="molecule type" value="Transcribed_RNA"/>
</dbReference>
<proteinExistence type="inferred from homology"/>
<dbReference type="Gene3D" id="1.20.58.340">
    <property type="entry name" value="Magnesium transport protein CorA, transmembrane region"/>
    <property type="match status" value="1"/>
</dbReference>
<evidence type="ECO:0000256" key="9">
    <source>
        <dbReference type="SAM" id="Phobius"/>
    </source>
</evidence>
<keyword evidence="5 9" id="KW-0812">Transmembrane</keyword>
<name>A0A7S2NAC1_9DINO</name>
<keyword evidence="4" id="KW-1003">Cell membrane</keyword>
<evidence type="ECO:0000256" key="7">
    <source>
        <dbReference type="ARBA" id="ARBA00023136"/>
    </source>
</evidence>
<dbReference type="Pfam" id="PF01544">
    <property type="entry name" value="CorA"/>
    <property type="match status" value="1"/>
</dbReference>
<dbReference type="PANTHER" id="PTHR46494">
    <property type="entry name" value="CORA FAMILY METAL ION TRANSPORTER (EUROFUNG)"/>
    <property type="match status" value="1"/>
</dbReference>
<keyword evidence="7 9" id="KW-0472">Membrane</keyword>
<organism evidence="10">
    <name type="scientific">Zooxanthella nutricula</name>
    <dbReference type="NCBI Taxonomy" id="1333877"/>
    <lineage>
        <taxon>Eukaryota</taxon>
        <taxon>Sar</taxon>
        <taxon>Alveolata</taxon>
        <taxon>Dinophyceae</taxon>
        <taxon>Peridiniales</taxon>
        <taxon>Peridiniales incertae sedis</taxon>
        <taxon>Zooxanthella</taxon>
    </lineage>
</organism>
<feature type="transmembrane region" description="Helical" evidence="9">
    <location>
        <begin position="540"/>
        <end position="563"/>
    </location>
</feature>
<dbReference type="InterPro" id="IPR045861">
    <property type="entry name" value="CorA_cytoplasmic_dom"/>
</dbReference>
<dbReference type="SUPFAM" id="SSF143865">
    <property type="entry name" value="CorA soluble domain-like"/>
    <property type="match status" value="1"/>
</dbReference>
<evidence type="ECO:0000256" key="8">
    <source>
        <dbReference type="SAM" id="MobiDB-lite"/>
    </source>
</evidence>
<dbReference type="GO" id="GO:0050897">
    <property type="term" value="F:cobalt ion binding"/>
    <property type="evidence" value="ECO:0007669"/>
    <property type="project" value="TreeGrafter"/>
</dbReference>
<dbReference type="SUPFAM" id="SSF144083">
    <property type="entry name" value="Magnesium transport protein CorA, transmembrane region"/>
    <property type="match status" value="1"/>
</dbReference>
<dbReference type="GO" id="GO:0015095">
    <property type="term" value="F:magnesium ion transmembrane transporter activity"/>
    <property type="evidence" value="ECO:0007669"/>
    <property type="project" value="TreeGrafter"/>
</dbReference>
<evidence type="ECO:0000256" key="3">
    <source>
        <dbReference type="ARBA" id="ARBA00022448"/>
    </source>
</evidence>
<dbReference type="GO" id="GO:0015087">
    <property type="term" value="F:cobalt ion transmembrane transporter activity"/>
    <property type="evidence" value="ECO:0007669"/>
    <property type="project" value="TreeGrafter"/>
</dbReference>
<sequence length="629" mass="70290">MLDKEDLRVLGFTMVERGRIARWAQEAFPAGSGSPSDDSDSDPGTPGYQFGAELYNRIHSRRLPAGAPVVLEVDGEALEDDEESGSSNPDKDLDEIEQQADFWCSFISAARVPCDTAVSALRDVRENVLEERFDVTSERLREVYNDMQRMTPGRAPSVQALGDGLRRCGLVGLDDAAVAQLIEAVRPDRSGKLTLAAFETILSRLKMAQLFVWPSLTSSSSLETPSFSPASVRLRVVEYNSHQCHAADITHPKFREFCFGHRVGPASPHEGPLVRWVHVPEFDLTTLLCLTVKYCLHPLGVEDVIEQCPTKIDRYGCNYFAAVEQLCLVSDAPPLREGGAPVRAAGYHVAAFCSGPPLFDTVITIAQPDRSFAHDWPGEANAPANGGQCWAEKLRHRLTSAPRSRLRERRADFILYQLVDLSTDELQALIRAYSARRRYMAEMPGRDFCAEASACCLQLKVVIRRVRGLQRTIRRFGGDPDFSAELAGYLQDVAEHLDEAHEDAANLIEKFTAIMEAHHHAMERKDEKVRQHTADRLNKTLTILTVGTFIFAPMQFMAGVYGMNFVNENGRPTMPELLWNNGYLLFWILILSYLAVTICFVTRWYFRVKRESEEEARGGSAPAGCDMLV</sequence>
<feature type="region of interest" description="Disordered" evidence="8">
    <location>
        <begin position="27"/>
        <end position="51"/>
    </location>
</feature>
<gene>
    <name evidence="10" type="ORF">BRAN1462_LOCUS12137</name>
</gene>
<protein>
    <recommendedName>
        <fullName evidence="11">EF-hand domain-containing protein</fullName>
    </recommendedName>
</protein>
<evidence type="ECO:0000256" key="5">
    <source>
        <dbReference type="ARBA" id="ARBA00022692"/>
    </source>
</evidence>
<accession>A0A7S2NAC1</accession>
<comment type="similarity">
    <text evidence="2">Belongs to the CorA metal ion transporter (MIT) (TC 1.A.35) family.</text>
</comment>
<dbReference type="PANTHER" id="PTHR46494:SF1">
    <property type="entry name" value="CORA FAMILY METAL ION TRANSPORTER (EUROFUNG)"/>
    <property type="match status" value="1"/>
</dbReference>
<feature type="compositionally biased region" description="Low complexity" evidence="8">
    <location>
        <begin position="29"/>
        <end position="47"/>
    </location>
</feature>
<evidence type="ECO:0000256" key="4">
    <source>
        <dbReference type="ARBA" id="ARBA00022475"/>
    </source>
</evidence>
<evidence type="ECO:0000256" key="6">
    <source>
        <dbReference type="ARBA" id="ARBA00022989"/>
    </source>
</evidence>
<dbReference type="GO" id="GO:0005886">
    <property type="term" value="C:plasma membrane"/>
    <property type="evidence" value="ECO:0007669"/>
    <property type="project" value="UniProtKB-SubCell"/>
</dbReference>
<reference evidence="10" key="1">
    <citation type="submission" date="2021-01" db="EMBL/GenBank/DDBJ databases">
        <authorList>
            <person name="Corre E."/>
            <person name="Pelletier E."/>
            <person name="Niang G."/>
            <person name="Scheremetjew M."/>
            <person name="Finn R."/>
            <person name="Kale V."/>
            <person name="Holt S."/>
            <person name="Cochrane G."/>
            <person name="Meng A."/>
            <person name="Brown T."/>
            <person name="Cohen L."/>
        </authorList>
    </citation>
    <scope>NUCLEOTIDE SEQUENCE</scope>
    <source>
        <strain evidence="10">RCC3387</strain>
    </source>
</reference>
<evidence type="ECO:0008006" key="11">
    <source>
        <dbReference type="Google" id="ProtNLM"/>
    </source>
</evidence>
<evidence type="ECO:0000256" key="1">
    <source>
        <dbReference type="ARBA" id="ARBA00004651"/>
    </source>
</evidence>
<dbReference type="PROSITE" id="PS50096">
    <property type="entry name" value="IQ"/>
    <property type="match status" value="1"/>
</dbReference>
<evidence type="ECO:0000313" key="10">
    <source>
        <dbReference type="EMBL" id="CAD9529464.1"/>
    </source>
</evidence>